<gene>
    <name evidence="2" type="ORF">J5X90_19015</name>
</gene>
<feature type="signal peptide" evidence="1">
    <location>
        <begin position="1"/>
        <end position="22"/>
    </location>
</feature>
<protein>
    <recommendedName>
        <fullName evidence="4">Lipoprotein</fullName>
    </recommendedName>
</protein>
<evidence type="ECO:0008006" key="4">
    <source>
        <dbReference type="Google" id="ProtNLM"/>
    </source>
</evidence>
<accession>A0ABX7VGL1</accession>
<feature type="chain" id="PRO_5047152516" description="Lipoprotein" evidence="1">
    <location>
        <begin position="23"/>
        <end position="203"/>
    </location>
</feature>
<dbReference type="PROSITE" id="PS51257">
    <property type="entry name" value="PROKAR_LIPOPROTEIN"/>
    <property type="match status" value="1"/>
</dbReference>
<organism evidence="2 3">
    <name type="scientific">Pseudoalteromonas viridis</name>
    <dbReference type="NCBI Taxonomy" id="339617"/>
    <lineage>
        <taxon>Bacteria</taxon>
        <taxon>Pseudomonadati</taxon>
        <taxon>Pseudomonadota</taxon>
        <taxon>Gammaproteobacteria</taxon>
        <taxon>Alteromonadales</taxon>
        <taxon>Pseudoalteromonadaceae</taxon>
        <taxon>Pseudoalteromonas</taxon>
    </lineage>
</organism>
<reference evidence="2 3" key="1">
    <citation type="submission" date="2021-03" db="EMBL/GenBank/DDBJ databases">
        <title>Complete Genome of Pseudoalteromonas viridis Strain BBR56, a new biocontrol bacterial candidate.</title>
        <authorList>
            <person name="Handayani D.P."/>
            <person name="Isnansetyo A."/>
            <person name="Istiqomah I."/>
            <person name="Jumina J."/>
        </authorList>
    </citation>
    <scope>NUCLEOTIDE SEQUENCE [LARGE SCALE GENOMIC DNA]</scope>
    <source>
        <strain evidence="2 3">BBR56</strain>
    </source>
</reference>
<dbReference type="RefSeq" id="WP_209054007.1">
    <property type="nucleotide sequence ID" value="NZ_CP072426.1"/>
</dbReference>
<evidence type="ECO:0000313" key="3">
    <source>
        <dbReference type="Proteomes" id="UP000665025"/>
    </source>
</evidence>
<dbReference type="Proteomes" id="UP000665025">
    <property type="component" value="Chromosome 2"/>
</dbReference>
<evidence type="ECO:0000313" key="2">
    <source>
        <dbReference type="EMBL" id="QTL37834.1"/>
    </source>
</evidence>
<evidence type="ECO:0000256" key="1">
    <source>
        <dbReference type="SAM" id="SignalP"/>
    </source>
</evidence>
<keyword evidence="3" id="KW-1185">Reference proteome</keyword>
<sequence length="203" mass="22228">MKKLIASAIVALTLSGCTSVNITSYVDPKFSSVKYASVLVDANLQDFAMKSTLETAVCDQFAKKFNEVTCLKATDHFPPTRQYTQQEWRTQFEGSGAQARLQIELLSEEKTAVTSTTVSTSPLGYNRFNSNTTTNIENKFQITMIDKGDQAVAMTATGVLKAQETIFAGNEAYMRALAKELTKELAKKQLIETRQASAGKSGL</sequence>
<proteinExistence type="predicted"/>
<name>A0ABX7VGL1_9GAMM</name>
<dbReference type="EMBL" id="CP072426">
    <property type="protein sequence ID" value="QTL37834.1"/>
    <property type="molecule type" value="Genomic_DNA"/>
</dbReference>
<keyword evidence="1" id="KW-0732">Signal</keyword>